<dbReference type="PANTHER" id="PTHR37536">
    <property type="entry name" value="PUTATIVE (AFU_ORTHOLOGUE AFUA_3G02970)-RELATED"/>
    <property type="match status" value="1"/>
</dbReference>
<evidence type="ECO:0000256" key="1">
    <source>
        <dbReference type="SAM" id="MobiDB-lite"/>
    </source>
</evidence>
<dbReference type="RefSeq" id="WP_268006872.1">
    <property type="nucleotide sequence ID" value="NZ_BSUT01000001.1"/>
</dbReference>
<dbReference type="InterPro" id="IPR000250">
    <property type="entry name" value="Peptidase_G1"/>
</dbReference>
<evidence type="ECO:0000313" key="2">
    <source>
        <dbReference type="EMBL" id="WAH42996.1"/>
    </source>
</evidence>
<feature type="region of interest" description="Disordered" evidence="1">
    <location>
        <begin position="239"/>
        <end position="268"/>
    </location>
</feature>
<dbReference type="PANTHER" id="PTHR37536:SF1">
    <property type="entry name" value="ASPERGILLOPEPSIN, PUTAITVE (AFU_ORTHOLOGUE AFUA_7G01200)"/>
    <property type="match status" value="1"/>
</dbReference>
<dbReference type="CDD" id="cd13426">
    <property type="entry name" value="Peptidase_G1"/>
    <property type="match status" value="1"/>
</dbReference>
<keyword evidence="3" id="KW-1185">Reference proteome</keyword>
<reference evidence="2" key="1">
    <citation type="submission" date="2022-08" db="EMBL/GenBank/DDBJ databases">
        <title>Alicyclobacillus fastidiosus DSM 17978, complete genome.</title>
        <authorList>
            <person name="Wang Q."/>
            <person name="Cai R."/>
            <person name="Wang Z."/>
        </authorList>
    </citation>
    <scope>NUCLEOTIDE SEQUENCE</scope>
    <source>
        <strain evidence="2">DSM 17978</strain>
    </source>
</reference>
<proteinExistence type="predicted"/>
<dbReference type="EMBL" id="CP104067">
    <property type="protein sequence ID" value="WAH42996.1"/>
    <property type="molecule type" value="Genomic_DNA"/>
</dbReference>
<dbReference type="Proteomes" id="UP001164761">
    <property type="component" value="Chromosome"/>
</dbReference>
<accession>A0ABY6ZLD5</accession>
<name>A0ABY6ZLD5_9BACL</name>
<dbReference type="Gene3D" id="2.60.120.700">
    <property type="entry name" value="Peptidase G1"/>
    <property type="match status" value="1"/>
</dbReference>
<gene>
    <name evidence="2" type="ORF">NZD89_06160</name>
</gene>
<dbReference type="Pfam" id="PF01828">
    <property type="entry name" value="Peptidase_A4"/>
    <property type="match status" value="1"/>
</dbReference>
<dbReference type="InterPro" id="IPR013320">
    <property type="entry name" value="ConA-like_dom_sf"/>
</dbReference>
<sequence>MANVRHVPQRTPKTHIVDTSDIADATSFGWSSTNWSGYAIASDVNGTYKSVAASWNVPTVKASSGTQTSSWWGWLGRWFASLFGVGPSSSDAYSATWIGIDGFTNSNLIQAGTAQNIVNGSPQYYAWWEILPAAESEISPVEYPVSGSDAMTSTIAQQGDGTWQIVLHNQTRGWTFIKSGIQYTGPQTSVEWIEEAPEVNGTVTALANYGEVSFHNVTVNGANPYLQLSAAGIMVQNNQQVSTPSAPGPSGNDFNIQDGAAQPPAPTA</sequence>
<dbReference type="InterPro" id="IPR038656">
    <property type="entry name" value="Peptidase_G1_sf"/>
</dbReference>
<dbReference type="SUPFAM" id="SSF49899">
    <property type="entry name" value="Concanavalin A-like lectins/glucanases"/>
    <property type="match status" value="1"/>
</dbReference>
<evidence type="ECO:0000313" key="3">
    <source>
        <dbReference type="Proteomes" id="UP001164761"/>
    </source>
</evidence>
<protein>
    <submittedName>
        <fullName evidence="2">G1 family endopeptidase</fullName>
    </submittedName>
</protein>
<organism evidence="2 3">
    <name type="scientific">Alicyclobacillus fastidiosus</name>
    <dbReference type="NCBI Taxonomy" id="392011"/>
    <lineage>
        <taxon>Bacteria</taxon>
        <taxon>Bacillati</taxon>
        <taxon>Bacillota</taxon>
        <taxon>Bacilli</taxon>
        <taxon>Bacillales</taxon>
        <taxon>Alicyclobacillaceae</taxon>
        <taxon>Alicyclobacillus</taxon>
    </lineage>
</organism>